<evidence type="ECO:0000313" key="1">
    <source>
        <dbReference type="EMBL" id="SCZ66574.1"/>
    </source>
</evidence>
<dbReference type="Proteomes" id="UP000198767">
    <property type="component" value="Unassembled WGS sequence"/>
</dbReference>
<accession>A0A1G5QXH9</accession>
<organism evidence="1 2">
    <name type="scientific">Epibacterium ulvae</name>
    <dbReference type="NCBI Taxonomy" id="1156985"/>
    <lineage>
        <taxon>Bacteria</taxon>
        <taxon>Pseudomonadati</taxon>
        <taxon>Pseudomonadota</taxon>
        <taxon>Alphaproteobacteria</taxon>
        <taxon>Rhodobacterales</taxon>
        <taxon>Roseobacteraceae</taxon>
        <taxon>Epibacterium</taxon>
    </lineage>
</organism>
<dbReference type="OrthoDB" id="5465469at2"/>
<dbReference type="EMBL" id="FMWG01000006">
    <property type="protein sequence ID" value="SCZ66574.1"/>
    <property type="molecule type" value="Genomic_DNA"/>
</dbReference>
<reference evidence="1 2" key="1">
    <citation type="submission" date="2016-10" db="EMBL/GenBank/DDBJ databases">
        <authorList>
            <person name="de Groot N.N."/>
        </authorList>
    </citation>
    <scope>NUCLEOTIDE SEQUENCE [LARGE SCALE GENOMIC DNA]</scope>
    <source>
        <strain evidence="1 2">U95</strain>
    </source>
</reference>
<keyword evidence="2" id="KW-1185">Reference proteome</keyword>
<name>A0A1G5QXH9_9RHOB</name>
<dbReference type="STRING" id="1156985.SAMN04488118_106209"/>
<evidence type="ECO:0008006" key="3">
    <source>
        <dbReference type="Google" id="ProtNLM"/>
    </source>
</evidence>
<proteinExistence type="predicted"/>
<evidence type="ECO:0000313" key="2">
    <source>
        <dbReference type="Proteomes" id="UP000198767"/>
    </source>
</evidence>
<gene>
    <name evidence="1" type="ORF">SAMN04488118_106209</name>
</gene>
<dbReference type="AlphaFoldDB" id="A0A1G5QXH9"/>
<dbReference type="InterPro" id="IPR029044">
    <property type="entry name" value="Nucleotide-diphossugar_trans"/>
</dbReference>
<protein>
    <recommendedName>
        <fullName evidence="3">Glycosyl transferase family 2</fullName>
    </recommendedName>
</protein>
<dbReference type="RefSeq" id="WP_090219104.1">
    <property type="nucleotide sequence ID" value="NZ_FMWG01000006.1"/>
</dbReference>
<dbReference type="SUPFAM" id="SSF53448">
    <property type="entry name" value="Nucleotide-diphospho-sugar transferases"/>
    <property type="match status" value="1"/>
</dbReference>
<sequence length="287" mass="32069">MNPTRWFRTFKWKRRVQSCLNDIQQRIDAPADPHGLNAPLIVSLTSFAPRFPSLLPTLQCLLRQSVKPNQVILWLSPEDAAQLPTEIKALKNEGLSIALCEDWRSFKKIIPALQQDPNRYIVTADDDVFYPFDWLAKLVEGAKQHPGNVISHRAHRVQYEPSGSIAPYENWQKNLNTQQSGADIFATGVSGVLYPPNSLDQHAIETDAFLSLCPSADDIWLYWMTRLNGCEVHNLGGKARIIEWPGSQTVSLLSENAGGDGLGGNDRAIRALTRAYGLPGKRMQTTP</sequence>